<dbReference type="InterPro" id="IPR052733">
    <property type="entry name" value="Chloroplast_QOR"/>
</dbReference>
<dbReference type="InterPro" id="IPR013154">
    <property type="entry name" value="ADH-like_N"/>
</dbReference>
<dbReference type="InterPro" id="IPR020843">
    <property type="entry name" value="ER"/>
</dbReference>
<proteinExistence type="predicted"/>
<feature type="domain" description="Enoyl reductase (ER)" evidence="1">
    <location>
        <begin position="10"/>
        <end position="328"/>
    </location>
</feature>
<evidence type="ECO:0000259" key="1">
    <source>
        <dbReference type="SMART" id="SM00829"/>
    </source>
</evidence>
<gene>
    <name evidence="2" type="ORF">KS419_07845</name>
</gene>
<dbReference type="Pfam" id="PF08240">
    <property type="entry name" value="ADH_N"/>
    <property type="match status" value="1"/>
</dbReference>
<dbReference type="PANTHER" id="PTHR44013:SF1">
    <property type="entry name" value="ZINC-TYPE ALCOHOL DEHYDROGENASE-LIKE PROTEIN C16A3.02C"/>
    <property type="match status" value="1"/>
</dbReference>
<reference evidence="2 3" key="1">
    <citation type="submission" date="2021-06" db="EMBL/GenBank/DDBJ databases">
        <title>Bacillus sp. RD4P76, an endophyte from a halophyte.</title>
        <authorList>
            <person name="Sun J.-Q."/>
        </authorList>
    </citation>
    <scope>NUCLEOTIDE SEQUENCE [LARGE SCALE GENOMIC DNA]</scope>
    <source>
        <strain evidence="2 3">CGMCC 1.15917</strain>
    </source>
</reference>
<name>A0ABS6JD97_9BACI</name>
<evidence type="ECO:0000313" key="3">
    <source>
        <dbReference type="Proteomes" id="UP000784880"/>
    </source>
</evidence>
<dbReference type="Pfam" id="PF13602">
    <property type="entry name" value="ADH_zinc_N_2"/>
    <property type="match status" value="1"/>
</dbReference>
<keyword evidence="3" id="KW-1185">Reference proteome</keyword>
<dbReference type="RefSeq" id="WP_217065629.1">
    <property type="nucleotide sequence ID" value="NZ_JAHQCS010000079.1"/>
</dbReference>
<dbReference type="SMART" id="SM00829">
    <property type="entry name" value="PKS_ER"/>
    <property type="match status" value="1"/>
</dbReference>
<sequence length="330" mass="36415">MKAIVCEKYGPPDVLKLEEVNKPIPKDSEVLIRVFATSVKYGDLIGRNFKDVTPGKFNMPFLFWFFAKLYFGFRTPNITILGSEFSGRIESVGKNVTSFKPGDDVFGFVGQSMGAYGEYLCISEKGILSTKPENMTYEEAAVVPYGAITALNLLRKVKVSKGQKVLIIGASGGIGSAAIQIANYFEAEVTGICSTPGVEFVKSLGADKVIDYTKEDFTKNGKTYDLIFDILGKSSFSVCKSSLTENGNYLLASFKTKQLSQMVWTSFFSKKKVICALAQEKTEDLIFVKELIELEKIKTIIDKSYPLEQTAAAHQYVESGQKKGEIVITI</sequence>
<evidence type="ECO:0000313" key="2">
    <source>
        <dbReference type="EMBL" id="MBU9711644.1"/>
    </source>
</evidence>
<dbReference type="CDD" id="cd08267">
    <property type="entry name" value="MDR1"/>
    <property type="match status" value="1"/>
</dbReference>
<accession>A0ABS6JD97</accession>
<dbReference type="Proteomes" id="UP000784880">
    <property type="component" value="Unassembled WGS sequence"/>
</dbReference>
<organism evidence="2 3">
    <name type="scientific">Evansella tamaricis</name>
    <dbReference type="NCBI Taxonomy" id="2069301"/>
    <lineage>
        <taxon>Bacteria</taxon>
        <taxon>Bacillati</taxon>
        <taxon>Bacillota</taxon>
        <taxon>Bacilli</taxon>
        <taxon>Bacillales</taxon>
        <taxon>Bacillaceae</taxon>
        <taxon>Evansella</taxon>
    </lineage>
</organism>
<protein>
    <submittedName>
        <fullName evidence="2">NAD(P)-dependent alcohol dehydrogenase</fullName>
    </submittedName>
</protein>
<dbReference type="EMBL" id="JAHQCS010000079">
    <property type="protein sequence ID" value="MBU9711644.1"/>
    <property type="molecule type" value="Genomic_DNA"/>
</dbReference>
<comment type="caution">
    <text evidence="2">The sequence shown here is derived from an EMBL/GenBank/DDBJ whole genome shotgun (WGS) entry which is preliminary data.</text>
</comment>
<dbReference type="PANTHER" id="PTHR44013">
    <property type="entry name" value="ZINC-TYPE ALCOHOL DEHYDROGENASE-LIKE PROTEIN C16A3.02C"/>
    <property type="match status" value="1"/>
</dbReference>